<protein>
    <recommendedName>
        <fullName evidence="1">DUF6922 domain-containing protein</fullName>
    </recommendedName>
</protein>
<reference evidence="2" key="1">
    <citation type="submission" date="2022-12" db="EMBL/GenBank/DDBJ databases">
        <title>Reference genome sequencing for broad-spectrum identification of bacterial and archaeal isolates by mass spectrometry.</title>
        <authorList>
            <person name="Sekiguchi Y."/>
            <person name="Tourlousse D.M."/>
        </authorList>
    </citation>
    <scope>NUCLEOTIDE SEQUENCE</scope>
    <source>
        <strain evidence="2">TSL-P1</strain>
    </source>
</reference>
<dbReference type="Pfam" id="PF21956">
    <property type="entry name" value="DUF6922"/>
    <property type="match status" value="1"/>
</dbReference>
<name>A0A9W6GC56_9BACT</name>
<dbReference type="Proteomes" id="UP001144297">
    <property type="component" value="Unassembled WGS sequence"/>
</dbReference>
<evidence type="ECO:0000313" key="2">
    <source>
        <dbReference type="EMBL" id="GLI52449.1"/>
    </source>
</evidence>
<dbReference type="EMBL" id="BSDX01000001">
    <property type="protein sequence ID" value="GLI52449.1"/>
    <property type="molecule type" value="Genomic_DNA"/>
</dbReference>
<feature type="domain" description="DUF6922" evidence="1">
    <location>
        <begin position="18"/>
        <end position="66"/>
    </location>
</feature>
<evidence type="ECO:0000259" key="1">
    <source>
        <dbReference type="Pfam" id="PF21956"/>
    </source>
</evidence>
<dbReference type="AlphaFoldDB" id="A0A9W6GC56"/>
<accession>A0A9W6GC56</accession>
<gene>
    <name evidence="2" type="ORF">TISLANDTSLP1_01420</name>
</gene>
<sequence length="95" mass="11286">MGTGKAENLEDKNFKKLQPLFWDYELGSLKKNLSSPFIIARVLEIANPEQFRIFSLFIGDDKIIKFLEQKGERMLSKRAFNYWKLYYEKKVKESS</sequence>
<evidence type="ECO:0000313" key="3">
    <source>
        <dbReference type="Proteomes" id="UP001144297"/>
    </source>
</evidence>
<dbReference type="InterPro" id="IPR053830">
    <property type="entry name" value="DUF6922"/>
</dbReference>
<comment type="caution">
    <text evidence="2">The sequence shown here is derived from an EMBL/GenBank/DDBJ whole genome shotgun (WGS) entry which is preliminary data.</text>
</comment>
<keyword evidence="3" id="KW-1185">Reference proteome</keyword>
<proteinExistence type="predicted"/>
<organism evidence="2 3">
    <name type="scientific">Thermodesulfovibrio yellowstonii</name>
    <dbReference type="NCBI Taxonomy" id="28262"/>
    <lineage>
        <taxon>Bacteria</taxon>
        <taxon>Pseudomonadati</taxon>
        <taxon>Nitrospirota</taxon>
        <taxon>Thermodesulfovibrionia</taxon>
        <taxon>Thermodesulfovibrionales</taxon>
        <taxon>Thermodesulfovibrionaceae</taxon>
        <taxon>Thermodesulfovibrio</taxon>
    </lineage>
</organism>